<dbReference type="GO" id="GO:0005886">
    <property type="term" value="C:plasma membrane"/>
    <property type="evidence" value="ECO:0007669"/>
    <property type="project" value="UniProtKB-SubCell"/>
</dbReference>
<sequence length="130" mass="14397">MEQVKQHLSDKQLALVSLSCQLLLIVAVATLFFYLQGEAAARSALFGGGIYWVPQCLFSVRVFAFTAKQATPDSVMADFYSGAGIKFGSTILLFTIALKFMEVLHAPLFAAYITALLMQWIVSFTLNNRY</sequence>
<comment type="subcellular location">
    <subcellularLocation>
        <location evidence="1">Cell membrane</location>
        <topology evidence="1">Multi-pass membrane protein</topology>
    </subcellularLocation>
</comment>
<feature type="transmembrane region" description="Helical" evidence="6">
    <location>
        <begin position="79"/>
        <end position="98"/>
    </location>
</feature>
<evidence type="ECO:0000256" key="4">
    <source>
        <dbReference type="ARBA" id="ARBA00022989"/>
    </source>
</evidence>
<dbReference type="EMBL" id="CP021377">
    <property type="protein sequence ID" value="ART82489.1"/>
    <property type="molecule type" value="Genomic_DNA"/>
</dbReference>
<evidence type="ECO:0000313" key="8">
    <source>
        <dbReference type="Proteomes" id="UP000243937"/>
    </source>
</evidence>
<evidence type="ECO:0000256" key="5">
    <source>
        <dbReference type="ARBA" id="ARBA00023136"/>
    </source>
</evidence>
<dbReference type="Proteomes" id="UP000243937">
    <property type="component" value="Chromosome"/>
</dbReference>
<proteinExistence type="predicted"/>
<feature type="transmembrane region" description="Helical" evidence="6">
    <location>
        <begin position="49"/>
        <end position="67"/>
    </location>
</feature>
<reference evidence="7 8" key="1">
    <citation type="journal article" date="2014" name="Int. J. Syst. Evol. Microbiol.">
        <title>Oceanisphaera profunda sp. nov., a marine bacterium isolated from deep-sea sediment, and emended description of the genus Oceanisphaera.</title>
        <authorList>
            <person name="Xu Z."/>
            <person name="Zhang X.Y."/>
            <person name="Su H.N."/>
            <person name="Yu Z.C."/>
            <person name="Liu C."/>
            <person name="Li H."/>
            <person name="Chen X.L."/>
            <person name="Song X.Y."/>
            <person name="Xie B.B."/>
            <person name="Qin Q.L."/>
            <person name="Zhou B.C."/>
            <person name="Shi M."/>
            <person name="Huang Y."/>
            <person name="Zhang Y.Z."/>
        </authorList>
    </citation>
    <scope>NUCLEOTIDE SEQUENCE [LARGE SCALE GENOMIC DNA]</scope>
    <source>
        <strain evidence="7 8">SM1222</strain>
    </source>
</reference>
<keyword evidence="4 6" id="KW-1133">Transmembrane helix</keyword>
<gene>
    <name evidence="7" type="ORF">CBP31_07495</name>
</gene>
<evidence type="ECO:0000256" key="6">
    <source>
        <dbReference type="SAM" id="Phobius"/>
    </source>
</evidence>
<keyword evidence="8" id="KW-1185">Reference proteome</keyword>
<accession>A0A1Y0D4Q1</accession>
<organism evidence="7 8">
    <name type="scientific">Oceanisphaera profunda</name>
    <dbReference type="NCBI Taxonomy" id="1416627"/>
    <lineage>
        <taxon>Bacteria</taxon>
        <taxon>Pseudomonadati</taxon>
        <taxon>Pseudomonadota</taxon>
        <taxon>Gammaproteobacteria</taxon>
        <taxon>Aeromonadales</taxon>
        <taxon>Aeromonadaceae</taxon>
        <taxon>Oceanisphaera</taxon>
    </lineage>
</organism>
<feature type="transmembrane region" description="Helical" evidence="6">
    <location>
        <begin position="104"/>
        <end position="126"/>
    </location>
</feature>
<dbReference type="RefSeq" id="WP_087035975.1">
    <property type="nucleotide sequence ID" value="NZ_CP021377.1"/>
</dbReference>
<dbReference type="KEGG" id="opf:CBP31_07495"/>
<dbReference type="Pfam" id="PF03899">
    <property type="entry name" value="ATP-synt_I"/>
    <property type="match status" value="1"/>
</dbReference>
<dbReference type="AlphaFoldDB" id="A0A1Y0D4Q1"/>
<keyword evidence="2" id="KW-1003">Cell membrane</keyword>
<evidence type="ECO:0000313" key="7">
    <source>
        <dbReference type="EMBL" id="ART82489.1"/>
    </source>
</evidence>
<keyword evidence="5 6" id="KW-0472">Membrane</keyword>
<evidence type="ECO:0000256" key="2">
    <source>
        <dbReference type="ARBA" id="ARBA00022475"/>
    </source>
</evidence>
<dbReference type="OrthoDB" id="5600257at2"/>
<name>A0A1Y0D4Q1_9GAMM</name>
<dbReference type="InterPro" id="IPR005598">
    <property type="entry name" value="ATP_synth_I"/>
</dbReference>
<feature type="transmembrane region" description="Helical" evidence="6">
    <location>
        <begin position="12"/>
        <end position="37"/>
    </location>
</feature>
<evidence type="ECO:0000256" key="1">
    <source>
        <dbReference type="ARBA" id="ARBA00004651"/>
    </source>
</evidence>
<evidence type="ECO:0000256" key="3">
    <source>
        <dbReference type="ARBA" id="ARBA00022692"/>
    </source>
</evidence>
<keyword evidence="3 6" id="KW-0812">Transmembrane</keyword>
<protein>
    <submittedName>
        <fullName evidence="7">ATP F0F1 synthase subunit I</fullName>
    </submittedName>
</protein>